<evidence type="ECO:0000256" key="7">
    <source>
        <dbReference type="ARBA" id="ARBA00022516"/>
    </source>
</evidence>
<sequence>MESVTLDPVRKNSFDRDELLACGHGELFGPGNARLPLPNMLMMDRIIRISEEGGRYGKGEIIAELDIRPDLWFFDCHFESDPVMPGCLGLDAMWQLVGFHLGWLGHPGRGRALGVGEVKFSGQILPSAKRVTYRLDVKRVIARKLILGIADGTVSVDGRDIYQANDLRVGLFTSTDSF</sequence>
<dbReference type="GO" id="GO:0019171">
    <property type="term" value="F:(3R)-hydroxyacyl-[acyl-carrier-protein] dehydratase activity"/>
    <property type="evidence" value="ECO:0007669"/>
    <property type="project" value="UniProtKB-EC"/>
</dbReference>
<evidence type="ECO:0000313" key="14">
    <source>
        <dbReference type="EMBL" id="MEY1661441.1"/>
    </source>
</evidence>
<comment type="catalytic activity">
    <reaction evidence="13">
        <text>(3R)-hydroxydecanoyl-[ACP] = (2E)-decenoyl-[ACP] + H2O</text>
        <dbReference type="Rhea" id="RHEA:41860"/>
        <dbReference type="Rhea" id="RHEA-COMP:9638"/>
        <dbReference type="Rhea" id="RHEA-COMP:9639"/>
        <dbReference type="ChEBI" id="CHEBI:15377"/>
        <dbReference type="ChEBI" id="CHEBI:78466"/>
        <dbReference type="ChEBI" id="CHEBI:78467"/>
    </reaction>
</comment>
<name>A0ABV4AI73_9GAMM</name>
<dbReference type="InterPro" id="IPR029069">
    <property type="entry name" value="HotDog_dom_sf"/>
</dbReference>
<keyword evidence="11 13" id="KW-0413">Isomerase</keyword>
<dbReference type="PANTHER" id="PTHR30272">
    <property type="entry name" value="3-HYDROXYACYL-[ACYL-CARRIER-PROTEIN] DEHYDRATASE"/>
    <property type="match status" value="1"/>
</dbReference>
<dbReference type="EC" id="5.3.3.14" evidence="13"/>
<dbReference type="Pfam" id="PF07977">
    <property type="entry name" value="FabA"/>
    <property type="match status" value="1"/>
</dbReference>
<dbReference type="NCBIfam" id="NF003509">
    <property type="entry name" value="PRK05174.1"/>
    <property type="match status" value="1"/>
</dbReference>
<feature type="active site" evidence="13">
    <location>
        <position position="77"/>
    </location>
</feature>
<comment type="caution">
    <text evidence="14">The sequence shown here is derived from an EMBL/GenBank/DDBJ whole genome shotgun (WGS) entry which is preliminary data.</text>
</comment>
<keyword evidence="9 13" id="KW-0443">Lipid metabolism</keyword>
<comment type="similarity">
    <text evidence="4 13">Belongs to the thioester dehydratase family. FabA subfamily.</text>
</comment>
<evidence type="ECO:0000256" key="1">
    <source>
        <dbReference type="ARBA" id="ARBA00001055"/>
    </source>
</evidence>
<comment type="catalytic activity">
    <reaction evidence="1 13">
        <text>a (3R)-hydroxyacyl-[ACP] = a (2E)-enoyl-[ACP] + H2O</text>
        <dbReference type="Rhea" id="RHEA:13097"/>
        <dbReference type="Rhea" id="RHEA-COMP:9925"/>
        <dbReference type="Rhea" id="RHEA-COMP:9945"/>
        <dbReference type="ChEBI" id="CHEBI:15377"/>
        <dbReference type="ChEBI" id="CHEBI:78784"/>
        <dbReference type="ChEBI" id="CHEBI:78827"/>
        <dbReference type="EC" id="4.2.1.59"/>
    </reaction>
</comment>
<dbReference type="PANTHER" id="PTHR30272:SF8">
    <property type="entry name" value="3-HYDROXYDECANOYL-[ACYL-CARRIER-PROTEIN] DEHYDRATASE"/>
    <property type="match status" value="1"/>
</dbReference>
<reference evidence="14 15" key="1">
    <citation type="submission" date="2024-07" db="EMBL/GenBank/DDBJ databases">
        <authorList>
            <person name="Ren Q."/>
        </authorList>
    </citation>
    <scope>NUCLEOTIDE SEQUENCE [LARGE SCALE GENOMIC DNA]</scope>
    <source>
        <strain evidence="14 15">REN37</strain>
    </source>
</reference>
<evidence type="ECO:0000256" key="3">
    <source>
        <dbReference type="ARBA" id="ARBA00005194"/>
    </source>
</evidence>
<comment type="function">
    <text evidence="13">Necessary for the introduction of cis unsaturation into fatty acids. Catalyzes the dehydration of (3R)-3-hydroxydecanoyl-ACP to E-(2)-decenoyl-ACP and then its isomerization to Z-(3)-decenoyl-ACP. Can catalyze the dehydratase reaction for beta-hydroxyacyl-ACPs with saturated chain lengths up to 16:0, being most active on intermediate chain length.</text>
</comment>
<protein>
    <recommendedName>
        <fullName evidence="13">3-hydroxydecanoyl-[acyl-carrier-protein] dehydratase</fullName>
        <ecNumber evidence="13">4.2.1.59</ecNumber>
    </recommendedName>
    <alternativeName>
        <fullName evidence="13">3-hydroxyacyl-[acyl-carrier-protein] dehydratase FabA</fullName>
    </alternativeName>
    <alternativeName>
        <fullName evidence="13">Beta-hydroxydecanoyl thioester dehydrase</fullName>
    </alternativeName>
    <alternativeName>
        <fullName evidence="13">Trans-2-decenoyl-[acyl-carrier-protein] isomerase</fullName>
        <ecNumber evidence="13">5.3.3.14</ecNumber>
    </alternativeName>
</protein>
<evidence type="ECO:0000256" key="12">
    <source>
        <dbReference type="ARBA" id="ARBA00023239"/>
    </source>
</evidence>
<comment type="pathway">
    <text evidence="3 13">Lipid metabolism; fatty acid biosynthesis.</text>
</comment>
<evidence type="ECO:0000256" key="10">
    <source>
        <dbReference type="ARBA" id="ARBA00023160"/>
    </source>
</evidence>
<organism evidence="14 15">
    <name type="scientific">Isoalcanivorax beigongshangi</name>
    <dbReference type="NCBI Taxonomy" id="3238810"/>
    <lineage>
        <taxon>Bacteria</taxon>
        <taxon>Pseudomonadati</taxon>
        <taxon>Pseudomonadota</taxon>
        <taxon>Gammaproteobacteria</taxon>
        <taxon>Oceanospirillales</taxon>
        <taxon>Alcanivoracaceae</taxon>
        <taxon>Isoalcanivorax</taxon>
    </lineage>
</organism>
<dbReference type="InterPro" id="IPR010083">
    <property type="entry name" value="FabA"/>
</dbReference>
<evidence type="ECO:0000256" key="9">
    <source>
        <dbReference type="ARBA" id="ARBA00023098"/>
    </source>
</evidence>
<dbReference type="CDD" id="cd01287">
    <property type="entry name" value="FabA"/>
    <property type="match status" value="1"/>
</dbReference>
<comment type="subunit">
    <text evidence="5 13">Homodimer.</text>
</comment>
<dbReference type="EMBL" id="JBGCUO010000001">
    <property type="protein sequence ID" value="MEY1661441.1"/>
    <property type="molecule type" value="Genomic_DNA"/>
</dbReference>
<evidence type="ECO:0000256" key="8">
    <source>
        <dbReference type="ARBA" id="ARBA00022832"/>
    </source>
</evidence>
<keyword evidence="12 13" id="KW-0456">Lyase</keyword>
<keyword evidence="10 13" id="KW-0275">Fatty acid biosynthesis</keyword>
<dbReference type="NCBIfam" id="TIGR01749">
    <property type="entry name" value="fabA"/>
    <property type="match status" value="1"/>
</dbReference>
<dbReference type="Gene3D" id="3.10.129.10">
    <property type="entry name" value="Hotdog Thioesterase"/>
    <property type="match status" value="1"/>
</dbReference>
<accession>A0ABV4AI73</accession>
<evidence type="ECO:0000313" key="15">
    <source>
        <dbReference type="Proteomes" id="UP001562065"/>
    </source>
</evidence>
<evidence type="ECO:0000256" key="4">
    <source>
        <dbReference type="ARBA" id="ARBA00006714"/>
    </source>
</evidence>
<dbReference type="Proteomes" id="UP001562065">
    <property type="component" value="Unassembled WGS sequence"/>
</dbReference>
<evidence type="ECO:0000256" key="11">
    <source>
        <dbReference type="ARBA" id="ARBA00023235"/>
    </source>
</evidence>
<keyword evidence="7 13" id="KW-0444">Lipid biosynthesis</keyword>
<keyword evidence="15" id="KW-1185">Reference proteome</keyword>
<evidence type="ECO:0000256" key="2">
    <source>
        <dbReference type="ARBA" id="ARBA00004496"/>
    </source>
</evidence>
<comment type="catalytic activity">
    <reaction evidence="13">
        <text>(2E)-decenoyl-[ACP] = (3Z)-decenoyl-[ACP]</text>
        <dbReference type="Rhea" id="RHEA:23568"/>
        <dbReference type="Rhea" id="RHEA-COMP:9639"/>
        <dbReference type="Rhea" id="RHEA-COMP:9927"/>
        <dbReference type="ChEBI" id="CHEBI:78467"/>
        <dbReference type="ChEBI" id="CHEBI:78798"/>
        <dbReference type="EC" id="5.3.3.14"/>
    </reaction>
</comment>
<keyword evidence="6 13" id="KW-0963">Cytoplasm</keyword>
<dbReference type="HAMAP" id="MF_00405">
    <property type="entry name" value="FabA"/>
    <property type="match status" value="1"/>
</dbReference>
<dbReference type="InterPro" id="IPR013114">
    <property type="entry name" value="FabA_FabZ"/>
</dbReference>
<evidence type="ECO:0000256" key="6">
    <source>
        <dbReference type="ARBA" id="ARBA00022490"/>
    </source>
</evidence>
<dbReference type="SUPFAM" id="SSF54637">
    <property type="entry name" value="Thioesterase/thiol ester dehydrase-isomerase"/>
    <property type="match status" value="1"/>
</dbReference>
<evidence type="ECO:0000256" key="13">
    <source>
        <dbReference type="HAMAP-Rule" id="MF_00405"/>
    </source>
</evidence>
<dbReference type="EC" id="4.2.1.59" evidence="13"/>
<gene>
    <name evidence="13 14" type="primary">fabA</name>
    <name evidence="14" type="ORF">AB5I84_04680</name>
</gene>
<proteinExistence type="inferred from homology"/>
<evidence type="ECO:0000256" key="5">
    <source>
        <dbReference type="ARBA" id="ARBA00011738"/>
    </source>
</evidence>
<comment type="subcellular location">
    <subcellularLocation>
        <location evidence="2 13">Cytoplasm</location>
    </subcellularLocation>
</comment>
<keyword evidence="8 13" id="KW-0276">Fatty acid metabolism</keyword>